<evidence type="ECO:0000256" key="1">
    <source>
        <dbReference type="ARBA" id="ARBA00005854"/>
    </source>
</evidence>
<dbReference type="OrthoDB" id="9793626at2"/>
<evidence type="ECO:0000259" key="6">
    <source>
        <dbReference type="Pfam" id="PF02826"/>
    </source>
</evidence>
<evidence type="ECO:0000256" key="2">
    <source>
        <dbReference type="ARBA" id="ARBA00023002"/>
    </source>
</evidence>
<dbReference type="InterPro" id="IPR006140">
    <property type="entry name" value="D-isomer_DH_NAD-bd"/>
</dbReference>
<dbReference type="FunFam" id="3.40.50.720:FF:000203">
    <property type="entry name" value="D-3-phosphoglycerate dehydrogenase (SerA)"/>
    <property type="match status" value="1"/>
</dbReference>
<dbReference type="GO" id="GO:0016616">
    <property type="term" value="F:oxidoreductase activity, acting on the CH-OH group of donors, NAD or NADP as acceptor"/>
    <property type="evidence" value="ECO:0007669"/>
    <property type="project" value="InterPro"/>
</dbReference>
<sequence>MPPRRDLTCTRRGLGWCAMSKVALVQPIGEPGVRMLREAGHDVVAFDNPLSASELKDTLKSTPDVEGMIVKNAAINREVIESAPRLKVIARHGVGLDRIDLTAAAENGVVVTHTPEANCISVAEHALTLILALSRNLITWDRAVRDSDFEVRKSQPGRELSGKTLGILGMGKSGRTLAQMALHGLRMRVVAYTPHPDPAKCPGVKLIPDWREVLGIADYVSLHMPLTPETEGLIGRTELELMQPGAFLINCSRGQIVKEKELIEVLMAGRIGGAGLDVFEEEPPQEGNPLLQMENVILTPHGAAHTHEALERMAEQAARSVIDVLSGLPPTWPAPLPPPAP</sequence>
<accession>A0A6P1ZB85</accession>
<evidence type="ECO:0008006" key="9">
    <source>
        <dbReference type="Google" id="ProtNLM"/>
    </source>
</evidence>
<dbReference type="InterPro" id="IPR036291">
    <property type="entry name" value="NAD(P)-bd_dom_sf"/>
</dbReference>
<feature type="domain" description="D-isomer specific 2-hydroxyacid dehydrogenase catalytic" evidence="5">
    <location>
        <begin position="22"/>
        <end position="331"/>
    </location>
</feature>
<evidence type="ECO:0000256" key="3">
    <source>
        <dbReference type="ARBA" id="ARBA00023027"/>
    </source>
</evidence>
<dbReference type="InterPro" id="IPR050857">
    <property type="entry name" value="D-2-hydroxyacid_DH"/>
</dbReference>
<evidence type="ECO:0000313" key="7">
    <source>
        <dbReference type="EMBL" id="TVM30610.1"/>
    </source>
</evidence>
<evidence type="ECO:0000259" key="5">
    <source>
        <dbReference type="Pfam" id="PF00389"/>
    </source>
</evidence>
<dbReference type="PANTHER" id="PTHR42789">
    <property type="entry name" value="D-ISOMER SPECIFIC 2-HYDROXYACID DEHYDROGENASE FAMILY PROTEIN (AFU_ORTHOLOGUE AFUA_6G10090)"/>
    <property type="match status" value="1"/>
</dbReference>
<evidence type="ECO:0000256" key="4">
    <source>
        <dbReference type="RuleBase" id="RU003719"/>
    </source>
</evidence>
<evidence type="ECO:0000313" key="8">
    <source>
        <dbReference type="Proteomes" id="UP000434052"/>
    </source>
</evidence>
<feature type="domain" description="D-isomer specific 2-hydroxyacid dehydrogenase NAD-binding" evidence="6">
    <location>
        <begin position="127"/>
        <end position="303"/>
    </location>
</feature>
<dbReference type="SUPFAM" id="SSF51735">
    <property type="entry name" value="NAD(P)-binding Rossmann-fold domains"/>
    <property type="match status" value="1"/>
</dbReference>
<name>A0A6P1ZB85_9BACT</name>
<dbReference type="PANTHER" id="PTHR42789:SF1">
    <property type="entry name" value="D-ISOMER SPECIFIC 2-HYDROXYACID DEHYDROGENASE FAMILY PROTEIN (AFU_ORTHOLOGUE AFUA_6G10090)"/>
    <property type="match status" value="1"/>
</dbReference>
<dbReference type="AlphaFoldDB" id="A0A6P1ZB85"/>
<keyword evidence="2 4" id="KW-0560">Oxidoreductase</keyword>
<dbReference type="InterPro" id="IPR006139">
    <property type="entry name" value="D-isomer_2_OHA_DH_cat_dom"/>
</dbReference>
<dbReference type="CDD" id="cd12173">
    <property type="entry name" value="PGDH_4"/>
    <property type="match status" value="1"/>
</dbReference>
<gene>
    <name evidence="7" type="ORF">DQK91_20470</name>
</gene>
<protein>
    <recommendedName>
        <fullName evidence="9">Phosphoglycerate dehydrogenase</fullName>
    </recommendedName>
</protein>
<organism evidence="7 8">
    <name type="scientific">Oceanidesulfovibrio marinus</name>
    <dbReference type="NCBI Taxonomy" id="370038"/>
    <lineage>
        <taxon>Bacteria</taxon>
        <taxon>Pseudomonadati</taxon>
        <taxon>Thermodesulfobacteriota</taxon>
        <taxon>Desulfovibrionia</taxon>
        <taxon>Desulfovibrionales</taxon>
        <taxon>Desulfovibrionaceae</taxon>
        <taxon>Oceanidesulfovibrio</taxon>
    </lineage>
</organism>
<keyword evidence="3" id="KW-0520">NAD</keyword>
<comment type="caution">
    <text evidence="7">The sequence shown here is derived from an EMBL/GenBank/DDBJ whole genome shotgun (WGS) entry which is preliminary data.</text>
</comment>
<proteinExistence type="inferred from homology"/>
<reference evidence="7 8" key="1">
    <citation type="submission" date="2018-06" db="EMBL/GenBank/DDBJ databases">
        <title>Complete genome of Desulfovibrio marinus P48SEP.</title>
        <authorList>
            <person name="Crispim J.S."/>
            <person name="Vidigal P.M.P."/>
            <person name="Silva L.C.F."/>
            <person name="Araujo L.C."/>
            <person name="Laguardia C.N."/>
            <person name="Dias R.S."/>
            <person name="Sousa M.P."/>
            <person name="Paula S.O."/>
            <person name="Silva C."/>
        </authorList>
    </citation>
    <scope>NUCLEOTIDE SEQUENCE [LARGE SCALE GENOMIC DNA]</scope>
    <source>
        <strain evidence="7 8">P48SEP</strain>
    </source>
</reference>
<dbReference type="Proteomes" id="UP000434052">
    <property type="component" value="Unassembled WGS sequence"/>
</dbReference>
<dbReference type="Pfam" id="PF02826">
    <property type="entry name" value="2-Hacid_dh_C"/>
    <property type="match status" value="1"/>
</dbReference>
<dbReference type="EMBL" id="QMIF01000021">
    <property type="protein sequence ID" value="TVM30610.1"/>
    <property type="molecule type" value="Genomic_DNA"/>
</dbReference>
<dbReference type="Gene3D" id="3.40.50.720">
    <property type="entry name" value="NAD(P)-binding Rossmann-like Domain"/>
    <property type="match status" value="2"/>
</dbReference>
<dbReference type="GO" id="GO:0051287">
    <property type="term" value="F:NAD binding"/>
    <property type="evidence" value="ECO:0007669"/>
    <property type="project" value="InterPro"/>
</dbReference>
<dbReference type="SUPFAM" id="SSF52283">
    <property type="entry name" value="Formate/glycerate dehydrogenase catalytic domain-like"/>
    <property type="match status" value="1"/>
</dbReference>
<dbReference type="Pfam" id="PF00389">
    <property type="entry name" value="2-Hacid_dh"/>
    <property type="match status" value="1"/>
</dbReference>
<comment type="similarity">
    <text evidence="1 4">Belongs to the D-isomer specific 2-hydroxyacid dehydrogenase family.</text>
</comment>